<dbReference type="EMBL" id="RJSF01000046">
    <property type="protein sequence ID" value="RNM12169.1"/>
    <property type="molecule type" value="Genomic_DNA"/>
</dbReference>
<dbReference type="GO" id="GO:0016620">
    <property type="term" value="F:oxidoreductase activity, acting on the aldehyde or oxo group of donors, NAD or NADP as acceptor"/>
    <property type="evidence" value="ECO:0007669"/>
    <property type="project" value="InterPro"/>
</dbReference>
<name>A0A3N0GI91_9ACTN</name>
<evidence type="ECO:0000256" key="1">
    <source>
        <dbReference type="ARBA" id="ARBA00009986"/>
    </source>
</evidence>
<gene>
    <name evidence="6" type="ORF">EFL26_20405</name>
</gene>
<dbReference type="FunFam" id="3.40.309.10:FF:000009">
    <property type="entry name" value="Aldehyde dehydrogenase A"/>
    <property type="match status" value="1"/>
</dbReference>
<comment type="caution">
    <text evidence="6">The sequence shown here is derived from an EMBL/GenBank/DDBJ whole genome shotgun (WGS) entry which is preliminary data.</text>
</comment>
<dbReference type="InterPro" id="IPR015590">
    <property type="entry name" value="Aldehyde_DH_dom"/>
</dbReference>
<evidence type="ECO:0000259" key="5">
    <source>
        <dbReference type="Pfam" id="PF00171"/>
    </source>
</evidence>
<dbReference type="Proteomes" id="UP000279994">
    <property type="component" value="Unassembled WGS sequence"/>
</dbReference>
<evidence type="ECO:0000313" key="6">
    <source>
        <dbReference type="EMBL" id="RNM12169.1"/>
    </source>
</evidence>
<keyword evidence="7" id="KW-1185">Reference proteome</keyword>
<proteinExistence type="inferred from homology"/>
<dbReference type="SUPFAM" id="SSF53720">
    <property type="entry name" value="ALDH-like"/>
    <property type="match status" value="1"/>
</dbReference>
<dbReference type="InterPro" id="IPR016163">
    <property type="entry name" value="Ald_DH_C"/>
</dbReference>
<dbReference type="Gene3D" id="3.40.309.10">
    <property type="entry name" value="Aldehyde Dehydrogenase, Chain A, domain 2"/>
    <property type="match status" value="1"/>
</dbReference>
<protein>
    <submittedName>
        <fullName evidence="6">Aldehyde dehydrogenase family protein</fullName>
    </submittedName>
</protein>
<keyword evidence="2 4" id="KW-0560">Oxidoreductase</keyword>
<dbReference type="InterPro" id="IPR016160">
    <property type="entry name" value="Ald_DH_CS_CYS"/>
</dbReference>
<dbReference type="InterPro" id="IPR016161">
    <property type="entry name" value="Ald_DH/histidinol_DH"/>
</dbReference>
<dbReference type="InterPro" id="IPR016162">
    <property type="entry name" value="Ald_DH_N"/>
</dbReference>
<evidence type="ECO:0000256" key="3">
    <source>
        <dbReference type="PROSITE-ProRule" id="PRU10007"/>
    </source>
</evidence>
<dbReference type="FunFam" id="3.40.605.10:FF:000007">
    <property type="entry name" value="NAD/NADP-dependent betaine aldehyde dehydrogenase"/>
    <property type="match status" value="1"/>
</dbReference>
<comment type="similarity">
    <text evidence="1 4">Belongs to the aldehyde dehydrogenase family.</text>
</comment>
<sequence length="495" mass="52340">MTDDSPLPRFGYLSADGHVRPNRGEWFPVYNPATGTVIASAYEVGESEIDLVVGQAQAAFADTWRYVTPEKRGQLLSAWADALVDHRDELAELEVSEVGLLRSEVLGDIDASVRTLRYYAGLADKIEGKTYSNRRDRLAYGVREPYGVVAGVNPYNGTPNFVVMKAAPAIIAGNCIVLKAPEIAPLYTFKVVELAVAAGIPAGVVNVVTGRGSVVGPILTEHPGIGMIAFTGSESAGRSIIRSSAANIVPVILELGGKSPAILLPDADLATAVPSVLHSNFVKSGQSCVAGSRVLVHQSIYDEVCSDVSKRAAAIRVGLPTAASSQMGTLISQQHRSRVDALVHRAVEAGAECLAGGGPADGAELSSGAFYRPTVLAGVEDDNPVATAEVFGPVASLMPFSDLEEAVARANGTEFGLSAQVWGNDARAIQHLAKNLDAGTIWVNTYRAFDPTVPFGGAKRSGFGVEYGFAAVEMYTRHKGIVWDLSTEPRMPYLD</sequence>
<evidence type="ECO:0000256" key="2">
    <source>
        <dbReference type="ARBA" id="ARBA00023002"/>
    </source>
</evidence>
<accession>A0A3N0GI91</accession>
<dbReference type="PANTHER" id="PTHR11699">
    <property type="entry name" value="ALDEHYDE DEHYDROGENASE-RELATED"/>
    <property type="match status" value="1"/>
</dbReference>
<dbReference type="PROSITE" id="PS00687">
    <property type="entry name" value="ALDEHYDE_DEHYDR_GLU"/>
    <property type="match status" value="1"/>
</dbReference>
<reference evidence="6 7" key="1">
    <citation type="submission" date="2018-11" db="EMBL/GenBank/DDBJ databases">
        <authorList>
            <person name="Li F."/>
        </authorList>
    </citation>
    <scope>NUCLEOTIDE SEQUENCE [LARGE SCALE GENOMIC DNA]</scope>
    <source>
        <strain evidence="6 7">Gsoil 818</strain>
    </source>
</reference>
<feature type="active site" evidence="3">
    <location>
        <position position="254"/>
    </location>
</feature>
<organism evidence="6 7">
    <name type="scientific">Nocardioides pocheonensis</name>
    <dbReference type="NCBI Taxonomy" id="661485"/>
    <lineage>
        <taxon>Bacteria</taxon>
        <taxon>Bacillati</taxon>
        <taxon>Actinomycetota</taxon>
        <taxon>Actinomycetes</taxon>
        <taxon>Propionibacteriales</taxon>
        <taxon>Nocardioidaceae</taxon>
        <taxon>Nocardioides</taxon>
    </lineage>
</organism>
<dbReference type="PROSITE" id="PS00070">
    <property type="entry name" value="ALDEHYDE_DEHYDR_CYS"/>
    <property type="match status" value="1"/>
</dbReference>
<dbReference type="AlphaFoldDB" id="A0A3N0GI91"/>
<dbReference type="RefSeq" id="WP_123224750.1">
    <property type="nucleotide sequence ID" value="NZ_RJSF01000046.1"/>
</dbReference>
<evidence type="ECO:0000313" key="7">
    <source>
        <dbReference type="Proteomes" id="UP000279994"/>
    </source>
</evidence>
<dbReference type="InterPro" id="IPR029510">
    <property type="entry name" value="Ald_DH_CS_GLU"/>
</dbReference>
<dbReference type="OrthoDB" id="6882680at2"/>
<dbReference type="Gene3D" id="3.40.605.10">
    <property type="entry name" value="Aldehyde Dehydrogenase, Chain A, domain 1"/>
    <property type="match status" value="1"/>
</dbReference>
<dbReference type="Pfam" id="PF00171">
    <property type="entry name" value="Aldedh"/>
    <property type="match status" value="1"/>
</dbReference>
<evidence type="ECO:0000256" key="4">
    <source>
        <dbReference type="RuleBase" id="RU003345"/>
    </source>
</evidence>
<feature type="domain" description="Aldehyde dehydrogenase" evidence="5">
    <location>
        <begin position="22"/>
        <end position="479"/>
    </location>
</feature>